<evidence type="ECO:0000313" key="4">
    <source>
        <dbReference type="EMBL" id="KJZ68233.1"/>
    </source>
</evidence>
<dbReference type="Pfam" id="PF23114">
    <property type="entry name" value="NAD-bd_HRPKS_sdrA"/>
    <property type="match status" value="1"/>
</dbReference>
<dbReference type="EMBL" id="KQ030969">
    <property type="protein sequence ID" value="KJZ68233.1"/>
    <property type="molecule type" value="Genomic_DNA"/>
</dbReference>
<accession>A0A0F7ZQP7</accession>
<gene>
    <name evidence="4" type="ORF">HIM_12376</name>
</gene>
<evidence type="ECO:0008006" key="6">
    <source>
        <dbReference type="Google" id="ProtNLM"/>
    </source>
</evidence>
<feature type="domain" description="Alcohol dehydrogenase-like N-terminal" evidence="2">
    <location>
        <begin position="325"/>
        <end position="377"/>
    </location>
</feature>
<dbReference type="InterPro" id="IPR029063">
    <property type="entry name" value="SAM-dependent_MTases_sf"/>
</dbReference>
<name>A0A0F7ZQP7_9HYPO</name>
<keyword evidence="5" id="KW-1185">Reference proteome</keyword>
<dbReference type="OrthoDB" id="3790359at2759"/>
<dbReference type="Gene3D" id="3.90.180.10">
    <property type="entry name" value="Medium-chain alcohol dehydrogenases, catalytic domain"/>
    <property type="match status" value="1"/>
</dbReference>
<dbReference type="AlphaFoldDB" id="A0A0F7ZQP7"/>
<reference evidence="4 5" key="1">
    <citation type="journal article" date="2014" name="Genome Biol. Evol.">
        <title>Comparative genomics and transcriptomics analyses reveal divergent lifestyle features of nematode endoparasitic fungus Hirsutella minnesotensis.</title>
        <authorList>
            <person name="Lai Y."/>
            <person name="Liu K."/>
            <person name="Zhang X."/>
            <person name="Zhang X."/>
            <person name="Li K."/>
            <person name="Wang N."/>
            <person name="Shu C."/>
            <person name="Wu Y."/>
            <person name="Wang C."/>
            <person name="Bushley K.E."/>
            <person name="Xiang M."/>
            <person name="Liu X."/>
        </authorList>
    </citation>
    <scope>NUCLEOTIDE SEQUENCE [LARGE SCALE GENOMIC DNA]</scope>
    <source>
        <strain evidence="4 5">3608</strain>
    </source>
</reference>
<dbReference type="Pfam" id="PF08240">
    <property type="entry name" value="ADH_N"/>
    <property type="match status" value="1"/>
</dbReference>
<dbReference type="PANTHER" id="PTHR45681:SF6">
    <property type="entry name" value="POLYKETIDE SYNTHASE 37"/>
    <property type="match status" value="1"/>
</dbReference>
<keyword evidence="1" id="KW-0808">Transferase</keyword>
<dbReference type="SUPFAM" id="SSF53335">
    <property type="entry name" value="S-adenosyl-L-methionine-dependent methyltransferases"/>
    <property type="match status" value="1"/>
</dbReference>
<dbReference type="InterPro" id="IPR036291">
    <property type="entry name" value="NAD(P)-bd_dom_sf"/>
</dbReference>
<dbReference type="Gene3D" id="3.40.50.150">
    <property type="entry name" value="Vaccinia Virus protein VP39"/>
    <property type="match status" value="1"/>
</dbReference>
<dbReference type="Proteomes" id="UP000054481">
    <property type="component" value="Unassembled WGS sequence"/>
</dbReference>
<dbReference type="InterPro" id="IPR011032">
    <property type="entry name" value="GroES-like_sf"/>
</dbReference>
<evidence type="ECO:0000256" key="1">
    <source>
        <dbReference type="ARBA" id="ARBA00022679"/>
    </source>
</evidence>
<dbReference type="InterPro" id="IPR050444">
    <property type="entry name" value="Polyketide_Synthase"/>
</dbReference>
<feature type="domain" description="HRPKS sdrA-like NAD(P)-binding" evidence="3">
    <location>
        <begin position="184"/>
        <end position="299"/>
    </location>
</feature>
<dbReference type="SUPFAM" id="SSF50129">
    <property type="entry name" value="GroES-like"/>
    <property type="match status" value="1"/>
</dbReference>
<dbReference type="InterPro" id="IPR056501">
    <property type="entry name" value="NAD-bd_HRPKS_sdrA"/>
</dbReference>
<proteinExistence type="predicted"/>
<evidence type="ECO:0000313" key="5">
    <source>
        <dbReference type="Proteomes" id="UP000054481"/>
    </source>
</evidence>
<dbReference type="GO" id="GO:0016740">
    <property type="term" value="F:transferase activity"/>
    <property type="evidence" value="ECO:0007669"/>
    <property type="project" value="UniProtKB-KW"/>
</dbReference>
<dbReference type="Gene3D" id="3.40.50.720">
    <property type="entry name" value="NAD(P)-binding Rossmann-like Domain"/>
    <property type="match status" value="1"/>
</dbReference>
<dbReference type="InterPro" id="IPR013154">
    <property type="entry name" value="ADH-like_N"/>
</dbReference>
<organism evidence="4 5">
    <name type="scientific">Hirsutella minnesotensis 3608</name>
    <dbReference type="NCBI Taxonomy" id="1043627"/>
    <lineage>
        <taxon>Eukaryota</taxon>
        <taxon>Fungi</taxon>
        <taxon>Dikarya</taxon>
        <taxon>Ascomycota</taxon>
        <taxon>Pezizomycotina</taxon>
        <taxon>Sordariomycetes</taxon>
        <taxon>Hypocreomycetidae</taxon>
        <taxon>Hypocreales</taxon>
        <taxon>Ophiocordycipitaceae</taxon>
        <taxon>Hirsutella</taxon>
    </lineage>
</organism>
<evidence type="ECO:0000259" key="2">
    <source>
        <dbReference type="Pfam" id="PF08240"/>
    </source>
</evidence>
<evidence type="ECO:0000259" key="3">
    <source>
        <dbReference type="Pfam" id="PF23114"/>
    </source>
</evidence>
<dbReference type="SUPFAM" id="SSF51735">
    <property type="entry name" value="NAD(P)-binding Rossmann-fold domains"/>
    <property type="match status" value="1"/>
</dbReference>
<protein>
    <recommendedName>
        <fullName evidence="6">Enoyl reductase (ER) domain-containing protein</fullName>
    </recommendedName>
</protein>
<sequence>MAILEVGGGTGATTSNLIQQIGPAQGIAVLHATSAMARTLVHIEKLLRPGGKLLLLELTVDCAAVSFVMGSLPGWWIGQADGRKGGPLLTVNGWHRALQGSGFTGVDLEMRGGSPVSPNPVSFMVSTKQPKVRSNVTKTEFTIITKRQNCDGHLATNLQQRLSERGVDASIHPLGNPIPHGNFCIALVEEGEPILSQVSDDDFRSVQSIMSHSPGVLWVTRGATVECSSPHGSLMLGLARSVRNEHAGLRLGVLDLDAAGQPPLQESNAIMDVVLTLEAGRGTDYEFALRHGRILVPRIHVSSLTGSMEAVCGGRSNDEDQPLDPNWVEVDVQAAGLTRTDMGVVSVSEMSGVVIKLGDNVRGFARGSRVVAACARDKGNIERRVRLPAATLLKMPASMNFVRPTLFFSFYPH</sequence>
<dbReference type="PANTHER" id="PTHR45681">
    <property type="entry name" value="POLYKETIDE SYNTHASE 44-RELATED"/>
    <property type="match status" value="1"/>
</dbReference>